<sequence length="525" mass="58428">MLVQYAVKVVLWEKEFSFLSLSSSVILWCCAGDSEILLDKESELPSPLTRKKLQAITAITAITIARVCSVLTALSKNRTNSLHGLGPRVVGILLGSRKGHVHFAFQKHPTSQPAFLIELQTPISGLAKEMASGLVRITLECDNKEEKMKKVGIPTRILEEPVWRTYCNGKKCGFAMKRERGDKEWKVLKAVEPISMGAGVLPAEKPGDEDREDDEGGSFRYYGLSNRFLKCPPTLDECEQVSPAMYYQAQKLISLCGWEPRLLPYVVDCKDVQNTNVTVYPSRTSEIVEANDGFSTGNEKYDHMSVVLECMLCGARVGLWAFHTTPRPAEFARLIGHAELNDKNEAASEMDKTNHHIQGTSDSENGEKASSIANCSATSLKRNVLNLTPEQNFHPTIYLPVVGRNLRTCFSSAFKPVNDDHHNSTSNGLVEATDQPKKVDGKVVEFDPIKHRHFCPWIASNGKLPPGWKQTLSALEHQKEFVYPSETTQASSSLIEVEDPVGFVKKLLTPTSAKRQKFELKKAHQ</sequence>
<dbReference type="Proteomes" id="UP001056120">
    <property type="component" value="Linkage Group LG15"/>
</dbReference>
<proteinExistence type="predicted"/>
<evidence type="ECO:0000313" key="2">
    <source>
        <dbReference type="Proteomes" id="UP001056120"/>
    </source>
</evidence>
<name>A0ACB9G343_9ASTR</name>
<comment type="caution">
    <text evidence="1">The sequence shown here is derived from an EMBL/GenBank/DDBJ whole genome shotgun (WGS) entry which is preliminary data.</text>
</comment>
<organism evidence="1 2">
    <name type="scientific">Smallanthus sonchifolius</name>
    <dbReference type="NCBI Taxonomy" id="185202"/>
    <lineage>
        <taxon>Eukaryota</taxon>
        <taxon>Viridiplantae</taxon>
        <taxon>Streptophyta</taxon>
        <taxon>Embryophyta</taxon>
        <taxon>Tracheophyta</taxon>
        <taxon>Spermatophyta</taxon>
        <taxon>Magnoliopsida</taxon>
        <taxon>eudicotyledons</taxon>
        <taxon>Gunneridae</taxon>
        <taxon>Pentapetalae</taxon>
        <taxon>asterids</taxon>
        <taxon>campanulids</taxon>
        <taxon>Asterales</taxon>
        <taxon>Asteraceae</taxon>
        <taxon>Asteroideae</taxon>
        <taxon>Heliantheae alliance</taxon>
        <taxon>Millerieae</taxon>
        <taxon>Smallanthus</taxon>
    </lineage>
</organism>
<protein>
    <submittedName>
        <fullName evidence="1">Uncharacterized protein</fullName>
    </submittedName>
</protein>
<evidence type="ECO:0000313" key="1">
    <source>
        <dbReference type="EMBL" id="KAI3777485.1"/>
    </source>
</evidence>
<keyword evidence="2" id="KW-1185">Reference proteome</keyword>
<reference evidence="2" key="1">
    <citation type="journal article" date="2022" name="Mol. Ecol. Resour.">
        <title>The genomes of chicory, endive, great burdock and yacon provide insights into Asteraceae palaeo-polyploidization history and plant inulin production.</title>
        <authorList>
            <person name="Fan W."/>
            <person name="Wang S."/>
            <person name="Wang H."/>
            <person name="Wang A."/>
            <person name="Jiang F."/>
            <person name="Liu H."/>
            <person name="Zhao H."/>
            <person name="Xu D."/>
            <person name="Zhang Y."/>
        </authorList>
    </citation>
    <scope>NUCLEOTIDE SEQUENCE [LARGE SCALE GENOMIC DNA]</scope>
    <source>
        <strain evidence="2">cv. Yunnan</strain>
    </source>
</reference>
<dbReference type="EMBL" id="CM042032">
    <property type="protein sequence ID" value="KAI3777485.1"/>
    <property type="molecule type" value="Genomic_DNA"/>
</dbReference>
<reference evidence="1 2" key="2">
    <citation type="journal article" date="2022" name="Mol. Ecol. Resour.">
        <title>The genomes of chicory, endive, great burdock and yacon provide insights into Asteraceae paleo-polyploidization history and plant inulin production.</title>
        <authorList>
            <person name="Fan W."/>
            <person name="Wang S."/>
            <person name="Wang H."/>
            <person name="Wang A."/>
            <person name="Jiang F."/>
            <person name="Liu H."/>
            <person name="Zhao H."/>
            <person name="Xu D."/>
            <person name="Zhang Y."/>
        </authorList>
    </citation>
    <scope>NUCLEOTIDE SEQUENCE [LARGE SCALE GENOMIC DNA]</scope>
    <source>
        <strain evidence="2">cv. Yunnan</strain>
        <tissue evidence="1">Leaves</tissue>
    </source>
</reference>
<gene>
    <name evidence="1" type="ORF">L1987_47285</name>
</gene>
<accession>A0ACB9G343</accession>